<feature type="transmembrane region" description="Helical" evidence="8">
    <location>
        <begin position="304"/>
        <end position="324"/>
    </location>
</feature>
<keyword evidence="3" id="KW-0813">Transport</keyword>
<gene>
    <name evidence="9" type="ORF">HMPREF9429_01165</name>
</gene>
<feature type="transmembrane region" description="Helical" evidence="8">
    <location>
        <begin position="94"/>
        <end position="112"/>
    </location>
</feature>
<sequence>MGAEKGIKRLSLLLFMAAFLAFFAVLSVSQGAAQIDLQAVIQALYGDGQSTTDQIIRNIRLPRTVTGMFVGINLALSGAVLQAVMKNPLADPHIIGVSSGAGLAGIAVMLVFPAYTSFIVPAAFCGAMAAAGLVYVLAWKNGIRPVRLILAGVAVSALLGACISGLLIFYSDRVHGALMWMVGGLSAKSWVDVSLIWPYSLAGFLTAVGGAYYLNILQLGDDTAKGLGLNTELTRVVFTAIAAVLAASAVSVAGLLGFVGLIVPHVARLIIGTDYRYIMPASALLGAMLVTLSDTLARLLLAPMELPVGVIMAFWGAPFFLFLLRRDV</sequence>
<proteinExistence type="inferred from homology"/>
<dbReference type="PANTHER" id="PTHR30472:SF68">
    <property type="entry name" value="FERRICHROME TRANSPORT SYSTEM PERMEASE PROTEIN FHUB"/>
    <property type="match status" value="1"/>
</dbReference>
<evidence type="ECO:0000256" key="4">
    <source>
        <dbReference type="ARBA" id="ARBA00022475"/>
    </source>
</evidence>
<keyword evidence="6 8" id="KW-1133">Transmembrane helix</keyword>
<evidence type="ECO:0000256" key="2">
    <source>
        <dbReference type="ARBA" id="ARBA00007935"/>
    </source>
</evidence>
<feature type="transmembrane region" description="Helical" evidence="8">
    <location>
        <begin position="196"/>
        <end position="215"/>
    </location>
</feature>
<dbReference type="SUPFAM" id="SSF81345">
    <property type="entry name" value="ABC transporter involved in vitamin B12 uptake, BtuC"/>
    <property type="match status" value="1"/>
</dbReference>
<dbReference type="InterPro" id="IPR037294">
    <property type="entry name" value="ABC_BtuC-like"/>
</dbReference>
<organism evidence="9 10">
    <name type="scientific">Megasphaera micronuciformis F0359</name>
    <dbReference type="NCBI Taxonomy" id="706434"/>
    <lineage>
        <taxon>Bacteria</taxon>
        <taxon>Bacillati</taxon>
        <taxon>Bacillota</taxon>
        <taxon>Negativicutes</taxon>
        <taxon>Veillonellales</taxon>
        <taxon>Veillonellaceae</taxon>
        <taxon>Megasphaera</taxon>
    </lineage>
</organism>
<name>E2ZBZ5_9FIRM</name>
<dbReference type="EMBL" id="AECS01000037">
    <property type="protein sequence ID" value="EFQ03982.1"/>
    <property type="molecule type" value="Genomic_DNA"/>
</dbReference>
<dbReference type="Pfam" id="PF01032">
    <property type="entry name" value="FecCD"/>
    <property type="match status" value="1"/>
</dbReference>
<keyword evidence="10" id="KW-1185">Reference proteome</keyword>
<dbReference type="STRING" id="706434.HMPREF9429_01165"/>
<dbReference type="OrthoDB" id="9811721at2"/>
<keyword evidence="5 8" id="KW-0812">Transmembrane</keyword>
<comment type="caution">
    <text evidence="9">The sequence shown here is derived from an EMBL/GenBank/DDBJ whole genome shotgun (WGS) entry which is preliminary data.</text>
</comment>
<accession>E2ZBZ5</accession>
<dbReference type="GO" id="GO:0022857">
    <property type="term" value="F:transmembrane transporter activity"/>
    <property type="evidence" value="ECO:0007669"/>
    <property type="project" value="InterPro"/>
</dbReference>
<dbReference type="Gene3D" id="1.10.3470.10">
    <property type="entry name" value="ABC transporter involved in vitamin B12 uptake, BtuC"/>
    <property type="match status" value="1"/>
</dbReference>
<feature type="transmembrane region" description="Helical" evidence="8">
    <location>
        <begin position="118"/>
        <end position="137"/>
    </location>
</feature>
<evidence type="ECO:0000256" key="6">
    <source>
        <dbReference type="ARBA" id="ARBA00022989"/>
    </source>
</evidence>
<comment type="subcellular location">
    <subcellularLocation>
        <location evidence="1">Cell membrane</location>
        <topology evidence="1">Multi-pass membrane protein</topology>
    </subcellularLocation>
</comment>
<keyword evidence="4" id="KW-1003">Cell membrane</keyword>
<evidence type="ECO:0000256" key="3">
    <source>
        <dbReference type="ARBA" id="ARBA00022448"/>
    </source>
</evidence>
<evidence type="ECO:0000313" key="9">
    <source>
        <dbReference type="EMBL" id="EFQ03982.1"/>
    </source>
</evidence>
<evidence type="ECO:0000256" key="1">
    <source>
        <dbReference type="ARBA" id="ARBA00004651"/>
    </source>
</evidence>
<evidence type="ECO:0000313" key="10">
    <source>
        <dbReference type="Proteomes" id="UP000003195"/>
    </source>
</evidence>
<evidence type="ECO:0000256" key="5">
    <source>
        <dbReference type="ARBA" id="ARBA00022692"/>
    </source>
</evidence>
<dbReference type="FunFam" id="1.10.3470.10:FF:000001">
    <property type="entry name" value="Vitamin B12 ABC transporter permease BtuC"/>
    <property type="match status" value="1"/>
</dbReference>
<feature type="transmembrane region" description="Helical" evidence="8">
    <location>
        <begin position="149"/>
        <end position="170"/>
    </location>
</feature>
<dbReference type="PANTHER" id="PTHR30472">
    <property type="entry name" value="FERRIC ENTEROBACTIN TRANSPORT SYSTEM PERMEASE PROTEIN"/>
    <property type="match status" value="1"/>
</dbReference>
<dbReference type="AlphaFoldDB" id="E2ZBZ5"/>
<comment type="similarity">
    <text evidence="2">Belongs to the binding-protein-dependent transport system permease family. FecCD subfamily.</text>
</comment>
<keyword evidence="7 8" id="KW-0472">Membrane</keyword>
<protein>
    <submittedName>
        <fullName evidence="9">Iron chelate uptake ABC transporter, FeCT family, permease protein</fullName>
    </submittedName>
</protein>
<dbReference type="GO" id="GO:0033214">
    <property type="term" value="P:siderophore-iron import into cell"/>
    <property type="evidence" value="ECO:0007669"/>
    <property type="project" value="TreeGrafter"/>
</dbReference>
<evidence type="ECO:0000256" key="8">
    <source>
        <dbReference type="SAM" id="Phobius"/>
    </source>
</evidence>
<dbReference type="InterPro" id="IPR000522">
    <property type="entry name" value="ABC_transptr_permease_BtuC"/>
</dbReference>
<dbReference type="HOGENOM" id="CLU_013016_1_1_9"/>
<feature type="transmembrane region" description="Helical" evidence="8">
    <location>
        <begin position="65"/>
        <end position="85"/>
    </location>
</feature>
<dbReference type="Proteomes" id="UP000003195">
    <property type="component" value="Unassembled WGS sequence"/>
</dbReference>
<dbReference type="GO" id="GO:0005886">
    <property type="term" value="C:plasma membrane"/>
    <property type="evidence" value="ECO:0007669"/>
    <property type="project" value="UniProtKB-SubCell"/>
</dbReference>
<reference evidence="9 10" key="1">
    <citation type="submission" date="2010-08" db="EMBL/GenBank/DDBJ databases">
        <authorList>
            <person name="Weinstock G."/>
            <person name="Sodergren E."/>
            <person name="Clifton S."/>
            <person name="Fulton L."/>
            <person name="Fulton B."/>
            <person name="Courtney L."/>
            <person name="Fronick C."/>
            <person name="Harrison M."/>
            <person name="Strong C."/>
            <person name="Farmer C."/>
            <person name="Delahaunty K."/>
            <person name="Markovic C."/>
            <person name="Hall O."/>
            <person name="Minx P."/>
            <person name="Tomlinson C."/>
            <person name="Mitreva M."/>
            <person name="Hou S."/>
            <person name="Chen J."/>
            <person name="Wollam A."/>
            <person name="Pepin K.H."/>
            <person name="Johnson M."/>
            <person name="Bhonagiri V."/>
            <person name="Zhang X."/>
            <person name="Suruliraj S."/>
            <person name="Warren W."/>
            <person name="Chinwalla A."/>
            <person name="Mardis E.R."/>
            <person name="Wilson R.K."/>
        </authorList>
    </citation>
    <scope>NUCLEOTIDE SEQUENCE [LARGE SCALE GENOMIC DNA]</scope>
    <source>
        <strain evidence="9 10">F0359</strain>
    </source>
</reference>
<dbReference type="eggNOG" id="COG0609">
    <property type="taxonomic scope" value="Bacteria"/>
</dbReference>
<dbReference type="RefSeq" id="WP_006942290.1">
    <property type="nucleotide sequence ID" value="NZ_GL538208.1"/>
</dbReference>
<dbReference type="CDD" id="cd06550">
    <property type="entry name" value="TM_ABC_iron-siderophores_like"/>
    <property type="match status" value="1"/>
</dbReference>
<evidence type="ECO:0000256" key="7">
    <source>
        <dbReference type="ARBA" id="ARBA00023136"/>
    </source>
</evidence>
<feature type="transmembrane region" description="Helical" evidence="8">
    <location>
        <begin position="236"/>
        <end position="263"/>
    </location>
</feature>